<keyword evidence="3" id="KW-0418">Kinase</keyword>
<dbReference type="Gene3D" id="1.10.510.10">
    <property type="entry name" value="Transferase(Phosphotransferase) domain 1"/>
    <property type="match status" value="1"/>
</dbReference>
<dbReference type="Pfam" id="PF00069">
    <property type="entry name" value="Pkinase"/>
    <property type="match status" value="1"/>
</dbReference>
<feature type="region of interest" description="Disordered" evidence="1">
    <location>
        <begin position="24"/>
        <end position="200"/>
    </location>
</feature>
<evidence type="ECO:0000313" key="3">
    <source>
        <dbReference type="EMBL" id="OJD36359.1"/>
    </source>
</evidence>
<dbReference type="SUPFAM" id="SSF56112">
    <property type="entry name" value="Protein kinase-like (PK-like)"/>
    <property type="match status" value="1"/>
</dbReference>
<gene>
    <name evidence="3" type="ORF">BKCO1_12000170</name>
</gene>
<dbReference type="RefSeq" id="XP_020132619.1">
    <property type="nucleotide sequence ID" value="XM_020270667.1"/>
</dbReference>
<accession>A0A1J9S774</accession>
<keyword evidence="4" id="KW-1185">Reference proteome</keyword>
<evidence type="ECO:0000256" key="1">
    <source>
        <dbReference type="SAM" id="MobiDB-lite"/>
    </source>
</evidence>
<dbReference type="GO" id="GO:0005524">
    <property type="term" value="F:ATP binding"/>
    <property type="evidence" value="ECO:0007669"/>
    <property type="project" value="InterPro"/>
</dbReference>
<dbReference type="EMBL" id="MNUE01000012">
    <property type="protein sequence ID" value="OJD36359.1"/>
    <property type="molecule type" value="Genomic_DNA"/>
</dbReference>
<dbReference type="OrthoDB" id="635774at2759"/>
<feature type="compositionally biased region" description="Polar residues" evidence="1">
    <location>
        <begin position="899"/>
        <end position="916"/>
    </location>
</feature>
<dbReference type="GO" id="GO:0004674">
    <property type="term" value="F:protein serine/threonine kinase activity"/>
    <property type="evidence" value="ECO:0007669"/>
    <property type="project" value="TreeGrafter"/>
</dbReference>
<dbReference type="PANTHER" id="PTHR44329">
    <property type="entry name" value="SERINE/THREONINE-PROTEIN KINASE TNNI3K-RELATED"/>
    <property type="match status" value="1"/>
</dbReference>
<reference evidence="3 4" key="1">
    <citation type="submission" date="2016-10" db="EMBL/GenBank/DDBJ databases">
        <title>Proteomics and genomics reveal pathogen-plant mechanisms compatible with a hemibiotrophic lifestyle of Diplodia corticola.</title>
        <authorList>
            <person name="Fernandes I."/>
            <person name="De Jonge R."/>
            <person name="Van De Peer Y."/>
            <person name="Devreese B."/>
            <person name="Alves A."/>
            <person name="Esteves A.C."/>
        </authorList>
    </citation>
    <scope>NUCLEOTIDE SEQUENCE [LARGE SCALE GENOMIC DNA]</scope>
    <source>
        <strain evidence="3 4">CBS 112549</strain>
    </source>
</reference>
<dbReference type="PROSITE" id="PS50011">
    <property type="entry name" value="PROTEIN_KINASE_DOM"/>
    <property type="match status" value="1"/>
</dbReference>
<comment type="caution">
    <text evidence="3">The sequence shown here is derived from an EMBL/GenBank/DDBJ whole genome shotgun (WGS) entry which is preliminary data.</text>
</comment>
<dbReference type="InterPro" id="IPR011009">
    <property type="entry name" value="Kinase-like_dom_sf"/>
</dbReference>
<protein>
    <submittedName>
        <fullName evidence="3">Protein kinase domain-containing protein</fullName>
    </submittedName>
</protein>
<dbReference type="InterPro" id="IPR000719">
    <property type="entry name" value="Prot_kinase_dom"/>
</dbReference>
<dbReference type="STRING" id="236234.A0A1J9S774"/>
<feature type="region of interest" description="Disordered" evidence="1">
    <location>
        <begin position="724"/>
        <end position="743"/>
    </location>
</feature>
<proteinExistence type="predicted"/>
<dbReference type="GeneID" id="31010926"/>
<dbReference type="AlphaFoldDB" id="A0A1J9S774"/>
<evidence type="ECO:0000259" key="2">
    <source>
        <dbReference type="PROSITE" id="PS50011"/>
    </source>
</evidence>
<feature type="region of interest" description="Disordered" evidence="1">
    <location>
        <begin position="647"/>
        <end position="694"/>
    </location>
</feature>
<evidence type="ECO:0000313" key="4">
    <source>
        <dbReference type="Proteomes" id="UP000183809"/>
    </source>
</evidence>
<feature type="compositionally biased region" description="Basic and acidic residues" evidence="1">
    <location>
        <begin position="81"/>
        <end position="114"/>
    </location>
</feature>
<feature type="domain" description="Protein kinase" evidence="2">
    <location>
        <begin position="335"/>
        <end position="576"/>
    </location>
</feature>
<feature type="region of interest" description="Disordered" evidence="1">
    <location>
        <begin position="885"/>
        <end position="927"/>
    </location>
</feature>
<sequence length="1020" mass="114968">MNPDPNLRRSRMWDRLSLNKLGGWLKKDEAGAGAGAPPPDGEPEAVQQEPDNEKQQGKSGLLTRRSSRKVVPGLPRPATFRRQESERRERLVPYEPGHNERRTISSEPRAHSVDRQSVGTSRRGASPPPKFHLRSSAPDSLSPFASEAHESSLRQERTPHKNNDRPDDEDTGSMASQSRWRYPPPLSAAGQQSDHDGSTDGVDELVIQQELDAKWILNLSMHFRDMSDREKFFVTYAEQPNRWRRVTVSIDFRDAEPESLEADLKSLHYQRDKSARIYESIRDSLPDIQFYETVTNLKLETREGRLHVHVTEDMNEIIPYPPLSAIAHLDCPVFRESDVNFESHLSGFVYRVSAHGQVYIKKEIPGPESVEEFLYETNCLSRVRGAHSVIQFAGVIVDDKRQLVTGLLIDFAEKGALVDLLYDWKNSAEMIWPRRERWAKQIVQGLSEIHESGFVQGDFTLSNIVIDADDDAKIIDINRRGCPVGWEPPELARLIEAGQKISIYIGVKSDLFQLGMVLWALAEQKDEPEREERPLMWTPASDDVPKYFKELVEACLWEEPRGRPSARDLLSRYPEIDLEASRPATTSRHSLCTHRSDKEYIDPRTAVGRDDIDKHKPSPERANPTLSVNPSSANLTDVISPTEYDAHSSGSYVVPQRHEAASDAKPTPEYSPYVRASSNVSLDDSEPENDMTSLSGQTERWEQVYIDGDTRLVNRGGSLGMEEQEFPTHEQPTVCIPTPKTEQNDPLHIDRPEPRHEAHPPELAGMGGYDRDLSPPTLPFLSADGFRNPRASFHDRMQQRNSHDDVLAGLDQEVQELYENRNDDIFPRDRFSAPLHQDSGFGEYDMDADLRGLSFPPEHLPPQIEDFDLDLESQDDFDPEKLRCATPDNRDSAPLGHRTSANTVRANRTSIPTTFPETDGPPSSAGAISAFAASQQSPLRRSLNGSTELRGKLFANEPSNNRSCHAFNALGANEEHHENTKQPHSDRDHGDYHPLSTSSAANSAVWFPWTTRTKSPSPPS</sequence>
<feature type="region of interest" description="Disordered" evidence="1">
    <location>
        <begin position="972"/>
        <end position="998"/>
    </location>
</feature>
<feature type="compositionally biased region" description="Basic and acidic residues" evidence="1">
    <location>
        <begin position="594"/>
        <end position="619"/>
    </location>
</feature>
<feature type="compositionally biased region" description="Polar residues" evidence="1">
    <location>
        <begin position="624"/>
        <end position="634"/>
    </location>
</feature>
<feature type="compositionally biased region" description="Basic and acidic residues" evidence="1">
    <location>
        <begin position="147"/>
        <end position="165"/>
    </location>
</feature>
<name>A0A1J9S774_9PEZI</name>
<feature type="compositionally biased region" description="Basic and acidic residues" evidence="1">
    <location>
        <begin position="973"/>
        <end position="992"/>
    </location>
</feature>
<keyword evidence="3" id="KW-0808">Transferase</keyword>
<dbReference type="InterPro" id="IPR051681">
    <property type="entry name" value="Ser/Thr_Kinases-Pseudokinases"/>
</dbReference>
<dbReference type="Proteomes" id="UP000183809">
    <property type="component" value="Unassembled WGS sequence"/>
</dbReference>
<organism evidence="3 4">
    <name type="scientific">Diplodia corticola</name>
    <dbReference type="NCBI Taxonomy" id="236234"/>
    <lineage>
        <taxon>Eukaryota</taxon>
        <taxon>Fungi</taxon>
        <taxon>Dikarya</taxon>
        <taxon>Ascomycota</taxon>
        <taxon>Pezizomycotina</taxon>
        <taxon>Dothideomycetes</taxon>
        <taxon>Dothideomycetes incertae sedis</taxon>
        <taxon>Botryosphaeriales</taxon>
        <taxon>Botryosphaeriaceae</taxon>
        <taxon>Diplodia</taxon>
    </lineage>
</organism>
<feature type="region of interest" description="Disordered" evidence="1">
    <location>
        <begin position="581"/>
        <end position="634"/>
    </location>
</feature>